<organism evidence="1 2">
    <name type="scientific">Pseudotamlana agarivorans</name>
    <dbReference type="NCBI Taxonomy" id="481183"/>
    <lineage>
        <taxon>Bacteria</taxon>
        <taxon>Pseudomonadati</taxon>
        <taxon>Bacteroidota</taxon>
        <taxon>Flavobacteriia</taxon>
        <taxon>Flavobacteriales</taxon>
        <taxon>Flavobacteriaceae</taxon>
        <taxon>Pseudotamlana</taxon>
    </lineage>
</organism>
<keyword evidence="1" id="KW-0482">Metalloprotease</keyword>
<dbReference type="EMBL" id="JAHKPD010000008">
    <property type="protein sequence ID" value="MBU2949822.1"/>
    <property type="molecule type" value="Genomic_DNA"/>
</dbReference>
<comment type="caution">
    <text evidence="1">The sequence shown here is derived from an EMBL/GenBank/DDBJ whole genome shotgun (WGS) entry which is preliminary data.</text>
</comment>
<dbReference type="Proteomes" id="UP001647509">
    <property type="component" value="Unassembled WGS sequence"/>
</dbReference>
<evidence type="ECO:0000313" key="2">
    <source>
        <dbReference type="Proteomes" id="UP001647509"/>
    </source>
</evidence>
<reference evidence="1" key="1">
    <citation type="submission" date="2021-05" db="EMBL/GenBank/DDBJ databases">
        <title>Draft genomes of bacteria isolated from model marine particles.</title>
        <authorList>
            <person name="Datta M.S."/>
            <person name="Schwartzman J.A."/>
            <person name="Enke T.N."/>
            <person name="Saavedra J."/>
            <person name="Cermak N."/>
            <person name="Cordero O.X."/>
        </authorList>
    </citation>
    <scope>NUCLEOTIDE SEQUENCE</scope>
    <source>
        <strain evidence="1">I2M19</strain>
    </source>
</reference>
<sequence>MEFVIKISQFLLSLSLLIILHELGHFIPAKLFKTRVEKFYLFFDVKFSLFKKKIGETVYGIGWLPLGGYVKISGMIDESMDTEQMAKDPEPWEFRSKPAWQRLIIMLGGVTVNFLLAIFIYIGMSYFYGDTFLPNENIKDGLNIESTVANKAGLHTGDKIIAVDGDKIEKFSDIPEKVLFGKQIEIERNGARSTVDMPQDFLSQLMDAKEHGFISLRQPFVVVQVPDTSYNKASGLQKGDVIVAMNDYNTKYVDQVTRALNSLKGQEVTATVKRDNAEVNLPLKINEDGKLGIVYAPVSTSKTLEALGYYQYDVIDYGFFESFPVGVKKAKDRIVSYWDQLGAIFSPSTGAYKGVGGFKAIYDIFPSTWSWQVFWSITAFLSIMLGVLNLLPIPALDGGHVMFLLYEMISGRKPGDKFMEYAQMVGFFLLIALVLFANGNDIYKAIFN</sequence>
<keyword evidence="2" id="KW-1185">Reference proteome</keyword>
<keyword evidence="1" id="KW-0645">Protease</keyword>
<keyword evidence="1" id="KW-0378">Hydrolase</keyword>
<accession>A0ACC5U679</accession>
<name>A0ACC5U679_9FLAO</name>
<protein>
    <submittedName>
        <fullName evidence="1">RIP metalloprotease RseP</fullName>
    </submittedName>
</protein>
<gene>
    <name evidence="1" type="primary">rseP</name>
    <name evidence="1" type="ORF">KO493_03815</name>
</gene>
<evidence type="ECO:0000313" key="1">
    <source>
        <dbReference type="EMBL" id="MBU2949822.1"/>
    </source>
</evidence>
<proteinExistence type="predicted"/>